<proteinExistence type="predicted"/>
<dbReference type="Proteomes" id="UP000190648">
    <property type="component" value="Unassembled WGS sequence"/>
</dbReference>
<dbReference type="EMBL" id="LSYS01007908">
    <property type="protein sequence ID" value="OPJ70532.1"/>
    <property type="molecule type" value="Genomic_DNA"/>
</dbReference>
<keyword evidence="3" id="KW-1185">Reference proteome</keyword>
<feature type="signal peptide" evidence="1">
    <location>
        <begin position="1"/>
        <end position="30"/>
    </location>
</feature>
<evidence type="ECO:0000256" key="1">
    <source>
        <dbReference type="SAM" id="SignalP"/>
    </source>
</evidence>
<gene>
    <name evidence="2" type="ORF">AV530_019653</name>
</gene>
<reference evidence="2 3" key="1">
    <citation type="submission" date="2016-02" db="EMBL/GenBank/DDBJ databases">
        <title>Band-tailed pigeon sequencing and assembly.</title>
        <authorList>
            <person name="Soares A.E."/>
            <person name="Novak B.J."/>
            <person name="Rice E.S."/>
            <person name="O'Connell B."/>
            <person name="Chang D."/>
            <person name="Weber S."/>
            <person name="Shapiro B."/>
        </authorList>
    </citation>
    <scope>NUCLEOTIDE SEQUENCE [LARGE SCALE GENOMIC DNA]</scope>
    <source>
        <strain evidence="2">BTP2013</strain>
        <tissue evidence="2">Blood</tissue>
    </source>
</reference>
<organism evidence="2 3">
    <name type="scientific">Patagioenas fasciata monilis</name>
    <dbReference type="NCBI Taxonomy" id="372326"/>
    <lineage>
        <taxon>Eukaryota</taxon>
        <taxon>Metazoa</taxon>
        <taxon>Chordata</taxon>
        <taxon>Craniata</taxon>
        <taxon>Vertebrata</taxon>
        <taxon>Euteleostomi</taxon>
        <taxon>Archelosauria</taxon>
        <taxon>Archosauria</taxon>
        <taxon>Dinosauria</taxon>
        <taxon>Saurischia</taxon>
        <taxon>Theropoda</taxon>
        <taxon>Coelurosauria</taxon>
        <taxon>Aves</taxon>
        <taxon>Neognathae</taxon>
        <taxon>Neoaves</taxon>
        <taxon>Columbimorphae</taxon>
        <taxon>Columbiformes</taxon>
        <taxon>Columbidae</taxon>
        <taxon>Patagioenas</taxon>
    </lineage>
</organism>
<dbReference type="AlphaFoldDB" id="A0A1V4JDZ8"/>
<dbReference type="PROSITE" id="PS51257">
    <property type="entry name" value="PROKAR_LIPOPROTEIN"/>
    <property type="match status" value="1"/>
</dbReference>
<sequence>MKGSSLLLQCPCRFWLSLSCGLAALGSCELQKTTGLETAVPGGLSLLLLVWKPQKLAVFRGLSEDKPSRQLPESGRQHPGVLSQCFLWSLPVNLHKQ</sequence>
<evidence type="ECO:0000313" key="3">
    <source>
        <dbReference type="Proteomes" id="UP000190648"/>
    </source>
</evidence>
<comment type="caution">
    <text evidence="2">The sequence shown here is derived from an EMBL/GenBank/DDBJ whole genome shotgun (WGS) entry which is preliminary data.</text>
</comment>
<feature type="chain" id="PRO_5013093186" evidence="1">
    <location>
        <begin position="31"/>
        <end position="97"/>
    </location>
</feature>
<accession>A0A1V4JDZ8</accession>
<protein>
    <submittedName>
        <fullName evidence="2">Uncharacterized protein</fullName>
    </submittedName>
</protein>
<name>A0A1V4JDZ8_PATFA</name>
<evidence type="ECO:0000313" key="2">
    <source>
        <dbReference type="EMBL" id="OPJ70532.1"/>
    </source>
</evidence>
<keyword evidence="1" id="KW-0732">Signal</keyword>